<dbReference type="CDD" id="cd17932">
    <property type="entry name" value="DEXQc_UvrD"/>
    <property type="match status" value="1"/>
</dbReference>
<evidence type="ECO:0000256" key="7">
    <source>
        <dbReference type="ARBA" id="ARBA00034617"/>
    </source>
</evidence>
<evidence type="ECO:0000256" key="5">
    <source>
        <dbReference type="ARBA" id="ARBA00022840"/>
    </source>
</evidence>
<evidence type="ECO:0000313" key="15">
    <source>
        <dbReference type="Proteomes" id="UP000215545"/>
    </source>
</evidence>
<feature type="domain" description="UvrD-like helicase C-terminal" evidence="13">
    <location>
        <begin position="319"/>
        <end position="639"/>
    </location>
</feature>
<evidence type="ECO:0000256" key="3">
    <source>
        <dbReference type="ARBA" id="ARBA00022801"/>
    </source>
</evidence>
<evidence type="ECO:0000256" key="8">
    <source>
        <dbReference type="ARBA" id="ARBA00034808"/>
    </source>
</evidence>
<organism evidence="14 15">
    <name type="scientific">Domibacillus enclensis</name>
    <dbReference type="NCBI Taxonomy" id="1017273"/>
    <lineage>
        <taxon>Bacteria</taxon>
        <taxon>Bacillati</taxon>
        <taxon>Bacillota</taxon>
        <taxon>Bacilli</taxon>
        <taxon>Bacillales</taxon>
        <taxon>Bacillaceae</taxon>
        <taxon>Domibacillus</taxon>
    </lineage>
</organism>
<comment type="catalytic activity">
    <reaction evidence="9">
        <text>ATP + H2O = ADP + phosphate + H(+)</text>
        <dbReference type="Rhea" id="RHEA:13065"/>
        <dbReference type="ChEBI" id="CHEBI:15377"/>
        <dbReference type="ChEBI" id="CHEBI:15378"/>
        <dbReference type="ChEBI" id="CHEBI:30616"/>
        <dbReference type="ChEBI" id="CHEBI:43474"/>
        <dbReference type="ChEBI" id="CHEBI:456216"/>
        <dbReference type="EC" id="5.6.2.4"/>
    </reaction>
</comment>
<sequence>MDGNFLLPFIRHLNDNQYNAVTGPVGDVIINAAAGTGKTSTLAARILYLQIEKNIEPEEMLALSFSRSARQGLISKMEAYRKEAGAGSPIETLTFHGLAFRIVRVAASLGETWLKPGFKIIENNKKIFEDNAAAFFKGIEYKKNQDSLYSKVIDSVRQGHEHYGQALYSPDQIVEDEQLKVESEQGVRVSLASLDVKRVWKRYATYLKRKNQIDYPGLISEAINVIKNSGQLTLNRIRTGIRHLFIDEFQDTSMAQEELAFLLAGNQMYMTVVGDNEQTIYAFNGSNESNIIHFHQNVARRKGSIAYSIDLIENYRSSANILGVANRIVEKGNSAYKKWLRTAENVSEEVALYQYHNHPVTLVRMPRLHNAATYIAEEILRLHEEEEILYSDITVLVRKDTEFSPQGSEVKRLLEEKNIPVGVTRSGGDNQKIVFDKAEEICQSYYDEPLASIIDSIEKGDIDPDLDSAIERGIIDVFKEAVDSGAVFAYDALDFLIDSTSGEGSEREDDGVRIRTVHSAKGLEFKVVFVLFLGDKSFPHGAVPDVDGERRLLYVAITRAQDRLYMIGRNGIHGPDFFGECMGSETRLVDYFKAPDAAISSEGCNEQLKSEVDLLKEKFDREEAARRDRLMALFEDDDF</sequence>
<evidence type="ECO:0000256" key="9">
    <source>
        <dbReference type="ARBA" id="ARBA00048988"/>
    </source>
</evidence>
<evidence type="ECO:0000259" key="12">
    <source>
        <dbReference type="PROSITE" id="PS51198"/>
    </source>
</evidence>
<dbReference type="InterPro" id="IPR000212">
    <property type="entry name" value="DNA_helicase_UvrD/REP"/>
</dbReference>
<dbReference type="Proteomes" id="UP000215545">
    <property type="component" value="Unassembled WGS sequence"/>
</dbReference>
<dbReference type="Pfam" id="PF13361">
    <property type="entry name" value="UvrD_C"/>
    <property type="match status" value="2"/>
</dbReference>
<dbReference type="PANTHER" id="PTHR11070">
    <property type="entry name" value="UVRD / RECB / PCRA DNA HELICASE FAMILY MEMBER"/>
    <property type="match status" value="1"/>
</dbReference>
<comment type="catalytic activity">
    <reaction evidence="7">
        <text>Couples ATP hydrolysis with the unwinding of duplex DNA by translocating in the 3'-5' direction.</text>
        <dbReference type="EC" id="5.6.2.4"/>
    </reaction>
</comment>
<feature type="binding site" evidence="10">
    <location>
        <begin position="32"/>
        <end position="39"/>
    </location>
    <ligand>
        <name>ATP</name>
        <dbReference type="ChEBI" id="CHEBI:30616"/>
    </ligand>
</feature>
<evidence type="ECO:0000313" key="14">
    <source>
        <dbReference type="EMBL" id="OXS74234.1"/>
    </source>
</evidence>
<gene>
    <name evidence="14" type="ORF">B1B05_17330</name>
</gene>
<name>A0ABX4E4L9_9BACI</name>
<feature type="domain" description="Tyrosine specific protein phosphatases" evidence="11">
    <location>
        <begin position="7"/>
        <end position="81"/>
    </location>
</feature>
<accession>A0ABX4E4L9</accession>
<protein>
    <recommendedName>
        <fullName evidence="8">DNA 3'-5' helicase</fullName>
        <ecNumber evidence="8">5.6.2.4</ecNumber>
    </recommendedName>
</protein>
<dbReference type="EC" id="5.6.2.4" evidence="8"/>
<dbReference type="Pfam" id="PF00580">
    <property type="entry name" value="UvrD-helicase"/>
    <property type="match status" value="1"/>
</dbReference>
<comment type="similarity">
    <text evidence="1">Belongs to the helicase family. UvrD subfamily.</text>
</comment>
<evidence type="ECO:0000256" key="2">
    <source>
        <dbReference type="ARBA" id="ARBA00022741"/>
    </source>
</evidence>
<dbReference type="Gene3D" id="1.10.10.160">
    <property type="match status" value="1"/>
</dbReference>
<keyword evidence="6" id="KW-0413">Isomerase</keyword>
<reference evidence="15" key="1">
    <citation type="submission" date="2017-03" db="EMBL/GenBank/DDBJ databases">
        <title>Bacillus sp. V-88(T) DSM27956, whole genome shotgun sequencing project.</title>
        <authorList>
            <person name="Dastager S.G."/>
            <person name="Neurgaonkar P.S."/>
            <person name="Dharne M.S."/>
        </authorList>
    </citation>
    <scope>NUCLEOTIDE SEQUENCE [LARGE SCALE GENOMIC DNA]</scope>
    <source>
        <strain evidence="15">DSM 25145</strain>
    </source>
</reference>
<keyword evidence="2 10" id="KW-0547">Nucleotide-binding</keyword>
<dbReference type="InterPro" id="IPR014016">
    <property type="entry name" value="UvrD-like_ATP-bd"/>
</dbReference>
<dbReference type="InterPro" id="IPR027417">
    <property type="entry name" value="P-loop_NTPase"/>
</dbReference>
<feature type="domain" description="UvrD-like helicase ATP-binding" evidence="12">
    <location>
        <begin position="11"/>
        <end position="318"/>
    </location>
</feature>
<keyword evidence="5 10" id="KW-0067">ATP-binding</keyword>
<evidence type="ECO:0000256" key="1">
    <source>
        <dbReference type="ARBA" id="ARBA00009922"/>
    </source>
</evidence>
<evidence type="ECO:0000259" key="11">
    <source>
        <dbReference type="PROSITE" id="PS50056"/>
    </source>
</evidence>
<evidence type="ECO:0000256" key="6">
    <source>
        <dbReference type="ARBA" id="ARBA00023235"/>
    </source>
</evidence>
<keyword evidence="3 10" id="KW-0378">Hydrolase</keyword>
<keyword evidence="15" id="KW-1185">Reference proteome</keyword>
<dbReference type="PROSITE" id="PS51217">
    <property type="entry name" value="UVRD_HELICASE_CTER"/>
    <property type="match status" value="1"/>
</dbReference>
<dbReference type="CDD" id="cd18807">
    <property type="entry name" value="SF1_C_UvrD"/>
    <property type="match status" value="1"/>
</dbReference>
<dbReference type="InterPro" id="IPR013986">
    <property type="entry name" value="DExx_box_DNA_helicase_dom_sf"/>
</dbReference>
<evidence type="ECO:0000256" key="10">
    <source>
        <dbReference type="PROSITE-ProRule" id="PRU00560"/>
    </source>
</evidence>
<evidence type="ECO:0000256" key="4">
    <source>
        <dbReference type="ARBA" id="ARBA00022806"/>
    </source>
</evidence>
<keyword evidence="4 10" id="KW-0347">Helicase</keyword>
<dbReference type="InterPro" id="IPR014017">
    <property type="entry name" value="DNA_helicase_UvrD-like_C"/>
</dbReference>
<dbReference type="EMBL" id="MWSK01000011">
    <property type="protein sequence ID" value="OXS74234.1"/>
    <property type="molecule type" value="Genomic_DNA"/>
</dbReference>
<comment type="caution">
    <text evidence="14">The sequence shown here is derived from an EMBL/GenBank/DDBJ whole genome shotgun (WGS) entry which is preliminary data.</text>
</comment>
<dbReference type="InterPro" id="IPR000387">
    <property type="entry name" value="Tyr_Pase_dom"/>
</dbReference>
<dbReference type="Gene3D" id="3.40.50.300">
    <property type="entry name" value="P-loop containing nucleotide triphosphate hydrolases"/>
    <property type="match status" value="3"/>
</dbReference>
<proteinExistence type="inferred from homology"/>
<dbReference type="PROSITE" id="PS50056">
    <property type="entry name" value="TYR_PHOSPHATASE_2"/>
    <property type="match status" value="1"/>
</dbReference>
<dbReference type="PROSITE" id="PS51198">
    <property type="entry name" value="UVRD_HELICASE_ATP_BIND"/>
    <property type="match status" value="1"/>
</dbReference>
<evidence type="ECO:0000259" key="13">
    <source>
        <dbReference type="PROSITE" id="PS51217"/>
    </source>
</evidence>
<dbReference type="SUPFAM" id="SSF52540">
    <property type="entry name" value="P-loop containing nucleoside triphosphate hydrolases"/>
    <property type="match status" value="1"/>
</dbReference>